<comment type="caution">
    <text evidence="1">The sequence shown here is derived from an EMBL/GenBank/DDBJ whole genome shotgun (WGS) entry which is preliminary data.</text>
</comment>
<organism evidence="1 2">
    <name type="scientific">Chaetoceros tenuissimus</name>
    <dbReference type="NCBI Taxonomy" id="426638"/>
    <lineage>
        <taxon>Eukaryota</taxon>
        <taxon>Sar</taxon>
        <taxon>Stramenopiles</taxon>
        <taxon>Ochrophyta</taxon>
        <taxon>Bacillariophyta</taxon>
        <taxon>Coscinodiscophyceae</taxon>
        <taxon>Chaetocerotophycidae</taxon>
        <taxon>Chaetocerotales</taxon>
        <taxon>Chaetocerotaceae</taxon>
        <taxon>Chaetoceros</taxon>
    </lineage>
</organism>
<evidence type="ECO:0000313" key="1">
    <source>
        <dbReference type="EMBL" id="GFH47557.1"/>
    </source>
</evidence>
<dbReference type="EMBL" id="BLLK01000023">
    <property type="protein sequence ID" value="GFH47557.1"/>
    <property type="molecule type" value="Genomic_DNA"/>
</dbReference>
<reference evidence="1 2" key="1">
    <citation type="journal article" date="2021" name="Sci. Rep.">
        <title>The genome of the diatom Chaetoceros tenuissimus carries an ancient integrated fragment of an extant virus.</title>
        <authorList>
            <person name="Hongo Y."/>
            <person name="Kimura K."/>
            <person name="Takaki Y."/>
            <person name="Yoshida Y."/>
            <person name="Baba S."/>
            <person name="Kobayashi G."/>
            <person name="Nagasaki K."/>
            <person name="Hano T."/>
            <person name="Tomaru Y."/>
        </authorList>
    </citation>
    <scope>NUCLEOTIDE SEQUENCE [LARGE SCALE GENOMIC DNA]</scope>
    <source>
        <strain evidence="1 2">NIES-3715</strain>
    </source>
</reference>
<keyword evidence="2" id="KW-1185">Reference proteome</keyword>
<sequence length="409" mass="47621">MASLSEKLFHLSNLENSYIAILQAVGSDDPSVQVGYKDDYHHHLNHDLDNRCIYDDHYRTISFCLQQILLNLEDEDIENQHQKQELKLWIERYPLCLGILNWEDYDDNDEGHLASQRFPFLLCEIILKKKFRLLPFLIEAGTYYFVYGLRGGLLQKLSRFDDIYRGYHEDAHEVFPHDLVYPEMTVLDAITCFDYDDSIAIEVLSSLKDMGDLQRNDVQEENLLSKTFFFGGTGMQERFNFLVEMNPEALLKEVDEADKDAFDIVHAGDGKFYNMYNDWTPALIIMLAACEAINFGVVFRASLKVFPRELGLLFIQAKDNSSYPSWKGRAVLLSYVNEWVGIHDAWFFIEYTFVEMTNRHALFSLDHEKEIYPFMPIAESLGVCCNDGDIKLTLLYYLLREDLSWSDAL</sequence>
<evidence type="ECO:0000313" key="2">
    <source>
        <dbReference type="Proteomes" id="UP001054902"/>
    </source>
</evidence>
<gene>
    <name evidence="1" type="ORF">CTEN210_04032</name>
</gene>
<proteinExistence type="predicted"/>
<dbReference type="Proteomes" id="UP001054902">
    <property type="component" value="Unassembled WGS sequence"/>
</dbReference>
<accession>A0AAD3CK70</accession>
<dbReference type="AlphaFoldDB" id="A0AAD3CK70"/>
<protein>
    <submittedName>
        <fullName evidence="1">Uncharacterized protein</fullName>
    </submittedName>
</protein>
<name>A0AAD3CK70_9STRA</name>